<evidence type="ECO:0000259" key="3">
    <source>
        <dbReference type="Pfam" id="PF13458"/>
    </source>
</evidence>
<dbReference type="AlphaFoldDB" id="A0A1V8M847"/>
<dbReference type="InterPro" id="IPR051010">
    <property type="entry name" value="BCAA_transport"/>
</dbReference>
<keyword evidence="2" id="KW-0732">Signal</keyword>
<gene>
    <name evidence="4" type="ORF">AU255_06745</name>
</gene>
<organism evidence="4 5">
    <name type="scientific">Methyloprofundus sedimenti</name>
    <dbReference type="NCBI Taxonomy" id="1420851"/>
    <lineage>
        <taxon>Bacteria</taxon>
        <taxon>Pseudomonadati</taxon>
        <taxon>Pseudomonadota</taxon>
        <taxon>Gammaproteobacteria</taxon>
        <taxon>Methylococcales</taxon>
        <taxon>Methylococcaceae</taxon>
        <taxon>Methyloprofundus</taxon>
    </lineage>
</organism>
<dbReference type="Pfam" id="PF13458">
    <property type="entry name" value="Peripla_BP_6"/>
    <property type="match status" value="1"/>
</dbReference>
<protein>
    <recommendedName>
        <fullName evidence="3">Leucine-binding protein domain-containing protein</fullName>
    </recommendedName>
</protein>
<evidence type="ECO:0000313" key="5">
    <source>
        <dbReference type="Proteomes" id="UP000191980"/>
    </source>
</evidence>
<name>A0A1V8M847_9GAMM</name>
<dbReference type="PANTHER" id="PTHR30483:SF6">
    <property type="entry name" value="PERIPLASMIC BINDING PROTEIN OF ABC TRANSPORTER FOR NATURAL AMINO ACIDS"/>
    <property type="match status" value="1"/>
</dbReference>
<evidence type="ECO:0000313" key="4">
    <source>
        <dbReference type="EMBL" id="OQK17563.1"/>
    </source>
</evidence>
<dbReference type="RefSeq" id="WP_080522174.1">
    <property type="nucleotide sequence ID" value="NZ_LPUF01000001.1"/>
</dbReference>
<sequence length="388" mass="43189">MKLSHLFFLLALLAVFSWFMKHESTPQITPSGHKIKVGVIGPFSGVNKGQGDSGLQGIKISQALLPYLNNGDALEFIMIDDKNVSEQSVEALRELSEKHQVTAIMIFSDSNSVLAIAKVADRYQIPIFALIASHPDITKYSSFVTQLNFDDTFQASVAALYVRDELLLDKVAIVAQSNNAHYLYLANEFSRQFRAVEGEVTDTVYLTTSRQDYTEILQQIKNTAPELLYLPVDIDALFAIKTALVKLKWDPVIMVSDGIMADVKAQTKYPMNFLAGMLAVDTYSYDMHLTDLGKQLKAQIQSMGINMRSIDTHSALGMEGYALLVDIMNQCLESKNMRACINDSILGIDRFEGIEGLISFDKTGKAHRSLVINTINDDATMDFIVQVY</sequence>
<dbReference type="InterPro" id="IPR028082">
    <property type="entry name" value="Peripla_BP_I"/>
</dbReference>
<proteinExistence type="inferred from homology"/>
<dbReference type="EMBL" id="LPUF01000001">
    <property type="protein sequence ID" value="OQK17563.1"/>
    <property type="molecule type" value="Genomic_DNA"/>
</dbReference>
<dbReference type="PANTHER" id="PTHR30483">
    <property type="entry name" value="LEUCINE-SPECIFIC-BINDING PROTEIN"/>
    <property type="match status" value="1"/>
</dbReference>
<dbReference type="Gene3D" id="3.40.50.2300">
    <property type="match status" value="2"/>
</dbReference>
<reference evidence="4 5" key="1">
    <citation type="submission" date="2015-12" db="EMBL/GenBank/DDBJ databases">
        <authorList>
            <person name="Shamseldin A."/>
            <person name="Moawad H."/>
            <person name="Abd El-Rahim W.M."/>
            <person name="Sadowsky M.J."/>
        </authorList>
    </citation>
    <scope>NUCLEOTIDE SEQUENCE [LARGE SCALE GENOMIC DNA]</scope>
    <source>
        <strain evidence="4 5">WF1</strain>
    </source>
</reference>
<dbReference type="Proteomes" id="UP000191980">
    <property type="component" value="Unassembled WGS sequence"/>
</dbReference>
<dbReference type="STRING" id="1420851.AU255_06745"/>
<dbReference type="OrthoDB" id="9768386at2"/>
<dbReference type="SUPFAM" id="SSF53822">
    <property type="entry name" value="Periplasmic binding protein-like I"/>
    <property type="match status" value="1"/>
</dbReference>
<comment type="caution">
    <text evidence="4">The sequence shown here is derived from an EMBL/GenBank/DDBJ whole genome shotgun (WGS) entry which is preliminary data.</text>
</comment>
<accession>A0A1V8M847</accession>
<feature type="domain" description="Leucine-binding protein" evidence="3">
    <location>
        <begin position="34"/>
        <end position="376"/>
    </location>
</feature>
<comment type="similarity">
    <text evidence="1">Belongs to the leucine-binding protein family.</text>
</comment>
<keyword evidence="5" id="KW-1185">Reference proteome</keyword>
<dbReference type="InterPro" id="IPR028081">
    <property type="entry name" value="Leu-bd"/>
</dbReference>
<evidence type="ECO:0000256" key="1">
    <source>
        <dbReference type="ARBA" id="ARBA00010062"/>
    </source>
</evidence>
<evidence type="ECO:0000256" key="2">
    <source>
        <dbReference type="ARBA" id="ARBA00022729"/>
    </source>
</evidence>